<reference evidence="5 6" key="1">
    <citation type="submission" date="2019-11" db="EMBL/GenBank/DDBJ databases">
        <title>Novel species isolated from a subtropical stream in China.</title>
        <authorList>
            <person name="Lu H."/>
        </authorList>
    </citation>
    <scope>NUCLEOTIDE SEQUENCE [LARGE SCALE GENOMIC DNA]</scope>
    <source>
        <strain evidence="5 6">FT26W</strain>
    </source>
</reference>
<dbReference type="PROSITE" id="PS00622">
    <property type="entry name" value="HTH_LUXR_1"/>
    <property type="match status" value="1"/>
</dbReference>
<name>A0A844CYH3_9BURK</name>
<dbReference type="SMART" id="SM00421">
    <property type="entry name" value="HTH_LUXR"/>
    <property type="match status" value="1"/>
</dbReference>
<organism evidence="5 6">
    <name type="scientific">Duganella aquatilis</name>
    <dbReference type="NCBI Taxonomy" id="2666082"/>
    <lineage>
        <taxon>Bacteria</taxon>
        <taxon>Pseudomonadati</taxon>
        <taxon>Pseudomonadota</taxon>
        <taxon>Betaproteobacteria</taxon>
        <taxon>Burkholderiales</taxon>
        <taxon>Oxalobacteraceae</taxon>
        <taxon>Telluria group</taxon>
        <taxon>Duganella</taxon>
    </lineage>
</organism>
<evidence type="ECO:0000313" key="6">
    <source>
        <dbReference type="Proteomes" id="UP000439986"/>
    </source>
</evidence>
<keyword evidence="1" id="KW-0805">Transcription regulation</keyword>
<dbReference type="Pfam" id="PF00196">
    <property type="entry name" value="GerE"/>
    <property type="match status" value="1"/>
</dbReference>
<evidence type="ECO:0000256" key="3">
    <source>
        <dbReference type="ARBA" id="ARBA00023163"/>
    </source>
</evidence>
<dbReference type="InterPro" id="IPR000792">
    <property type="entry name" value="Tscrpt_reg_LuxR_C"/>
</dbReference>
<gene>
    <name evidence="5" type="ORF">GJ698_12745</name>
</gene>
<dbReference type="RefSeq" id="WP_154358002.1">
    <property type="nucleotide sequence ID" value="NZ_WKJL01000008.1"/>
</dbReference>
<keyword evidence="6" id="KW-1185">Reference proteome</keyword>
<evidence type="ECO:0000256" key="1">
    <source>
        <dbReference type="ARBA" id="ARBA00023015"/>
    </source>
</evidence>
<keyword evidence="2 5" id="KW-0238">DNA-binding</keyword>
<dbReference type="GO" id="GO:0006355">
    <property type="term" value="P:regulation of DNA-templated transcription"/>
    <property type="evidence" value="ECO:0007669"/>
    <property type="project" value="InterPro"/>
</dbReference>
<accession>A0A844CYH3</accession>
<evidence type="ECO:0000256" key="2">
    <source>
        <dbReference type="ARBA" id="ARBA00023125"/>
    </source>
</evidence>
<evidence type="ECO:0000259" key="4">
    <source>
        <dbReference type="PROSITE" id="PS50043"/>
    </source>
</evidence>
<dbReference type="PRINTS" id="PR00038">
    <property type="entry name" value="HTHLUXR"/>
</dbReference>
<dbReference type="SUPFAM" id="SSF52172">
    <property type="entry name" value="CheY-like"/>
    <property type="match status" value="1"/>
</dbReference>
<dbReference type="PROSITE" id="PS50043">
    <property type="entry name" value="HTH_LUXR_2"/>
    <property type="match status" value="1"/>
</dbReference>
<dbReference type="EMBL" id="WKJL01000008">
    <property type="protein sequence ID" value="MRW84948.1"/>
    <property type="molecule type" value="Genomic_DNA"/>
</dbReference>
<dbReference type="GO" id="GO:0003677">
    <property type="term" value="F:DNA binding"/>
    <property type="evidence" value="ECO:0007669"/>
    <property type="project" value="UniProtKB-KW"/>
</dbReference>
<feature type="domain" description="HTH luxR-type" evidence="4">
    <location>
        <begin position="131"/>
        <end position="196"/>
    </location>
</feature>
<sequence>MPAPFNFPDAAPAAAVSVHIGHGESIANAGLSALLASSPQVRLTAAADGADVIVTDYADALARLEHTARQTGRVMIVSQREREWDIRTAISAGVHGYLPQRCAEAELMTAVQALGHGRRYFNPELLERAMQHMASDSLTLRESQVLELLAMGCCNKRIAIALDIGVGTVKTHVKSLFHKLGATARTHAVVLATQRGMVS</sequence>
<keyword evidence="3" id="KW-0804">Transcription</keyword>
<dbReference type="Gene3D" id="3.40.50.2300">
    <property type="match status" value="1"/>
</dbReference>
<dbReference type="InterPro" id="IPR011006">
    <property type="entry name" value="CheY-like_superfamily"/>
</dbReference>
<protein>
    <submittedName>
        <fullName evidence="5">DNA-binding response regulator</fullName>
    </submittedName>
</protein>
<dbReference type="PANTHER" id="PTHR44688">
    <property type="entry name" value="DNA-BINDING TRANSCRIPTIONAL ACTIVATOR DEVR_DOSR"/>
    <property type="match status" value="1"/>
</dbReference>
<dbReference type="CDD" id="cd06170">
    <property type="entry name" value="LuxR_C_like"/>
    <property type="match status" value="1"/>
</dbReference>
<dbReference type="SUPFAM" id="SSF46894">
    <property type="entry name" value="C-terminal effector domain of the bipartite response regulators"/>
    <property type="match status" value="1"/>
</dbReference>
<dbReference type="InterPro" id="IPR016032">
    <property type="entry name" value="Sig_transdc_resp-reg_C-effctor"/>
</dbReference>
<dbReference type="AlphaFoldDB" id="A0A844CYH3"/>
<dbReference type="Proteomes" id="UP000439986">
    <property type="component" value="Unassembled WGS sequence"/>
</dbReference>
<proteinExistence type="predicted"/>
<dbReference type="PANTHER" id="PTHR44688:SF25">
    <property type="entry name" value="HTH LUXR-TYPE DOMAIN-CONTAINING PROTEIN"/>
    <property type="match status" value="1"/>
</dbReference>
<evidence type="ECO:0000313" key="5">
    <source>
        <dbReference type="EMBL" id="MRW84948.1"/>
    </source>
</evidence>
<comment type="caution">
    <text evidence="5">The sequence shown here is derived from an EMBL/GenBank/DDBJ whole genome shotgun (WGS) entry which is preliminary data.</text>
</comment>